<evidence type="ECO:0000259" key="2">
    <source>
        <dbReference type="Pfam" id="PF01408"/>
    </source>
</evidence>
<dbReference type="RefSeq" id="WP_308728342.1">
    <property type="nucleotide sequence ID" value="NZ_JAJEQF010000021.1"/>
</dbReference>
<evidence type="ECO:0000313" key="4">
    <source>
        <dbReference type="EMBL" id="MCC2167862.1"/>
    </source>
</evidence>
<dbReference type="Gene3D" id="3.30.360.10">
    <property type="entry name" value="Dihydrodipicolinate Reductase, domain 2"/>
    <property type="match status" value="1"/>
</dbReference>
<proteinExistence type="predicted"/>
<dbReference type="GO" id="GO:0000166">
    <property type="term" value="F:nucleotide binding"/>
    <property type="evidence" value="ECO:0007669"/>
    <property type="project" value="InterPro"/>
</dbReference>
<dbReference type="InterPro" id="IPR050463">
    <property type="entry name" value="Gfo/Idh/MocA_oxidrdct_glycsds"/>
</dbReference>
<dbReference type="InterPro" id="IPR000683">
    <property type="entry name" value="Gfo/Idh/MocA-like_OxRdtase_N"/>
</dbReference>
<evidence type="ECO:0000259" key="3">
    <source>
        <dbReference type="Pfam" id="PF22725"/>
    </source>
</evidence>
<dbReference type="PANTHER" id="PTHR43818">
    <property type="entry name" value="BCDNA.GH03377"/>
    <property type="match status" value="1"/>
</dbReference>
<dbReference type="SUPFAM" id="SSF51735">
    <property type="entry name" value="NAD(P)-binding Rossmann-fold domains"/>
    <property type="match status" value="1"/>
</dbReference>
<reference evidence="4 5" key="1">
    <citation type="submission" date="2021-10" db="EMBL/GenBank/DDBJ databases">
        <title>Anaerobic single-cell dispensing facilitates the cultivation of human gut bacteria.</title>
        <authorList>
            <person name="Afrizal A."/>
        </authorList>
    </citation>
    <scope>NUCLEOTIDE SEQUENCE [LARGE SCALE GENOMIC DNA]</scope>
    <source>
        <strain evidence="4 5">CLA-AA-H244</strain>
    </source>
</reference>
<feature type="domain" description="Gfo/Idh/MocA-like oxidoreductase N-terminal" evidence="2">
    <location>
        <begin position="5"/>
        <end position="133"/>
    </location>
</feature>
<dbReference type="EMBL" id="JAJEQF010000021">
    <property type="protein sequence ID" value="MCC2167862.1"/>
    <property type="molecule type" value="Genomic_DNA"/>
</dbReference>
<keyword evidence="5" id="KW-1185">Reference proteome</keyword>
<protein>
    <submittedName>
        <fullName evidence="4">Gfo/Idh/MocA family oxidoreductase</fullName>
    </submittedName>
</protein>
<dbReference type="PANTHER" id="PTHR43818:SF11">
    <property type="entry name" value="BCDNA.GH03377"/>
    <property type="match status" value="1"/>
</dbReference>
<dbReference type="InterPro" id="IPR055170">
    <property type="entry name" value="GFO_IDH_MocA-like_dom"/>
</dbReference>
<dbReference type="GO" id="GO:0016491">
    <property type="term" value="F:oxidoreductase activity"/>
    <property type="evidence" value="ECO:0007669"/>
    <property type="project" value="UniProtKB-KW"/>
</dbReference>
<sequence>MVKTVRVGIIGGGMISHRHMQIYKNINERAEELGFRAEIVAIAEIIPERLAEWGKRYGLEEKDQYVDYHDMLKRDDIDTIDVCVHNNLHVPVAIEVMKAGFDCYCEKPAAVTYADAKLMLDCAKKLDRKFHVQVSALMTPQTRVAKDYIKSGKLGTPYYVNLEQCTSRRRPGYDLPEFTQDFLSEKYAGHGPSIDLGIYVIGQILFLFDCPKVQSVNAFTGHFVDYDPSLVQVEDGYGVEDTIDGFVKFENGVGFHFLSTSANNYKDYDMTYILGSSGGLEVKYTDTVGGKLARKNPNMGPYFGGEPDLIFRGNVDGRDVEVNLECDKNGKMEVRKDPKMWYYNDNQCMWLAYKLGILDDETRYNTPEIALNQLIVTDGFFLSQKLGRSVTYDEIIENSPSTYVREQMINGKLYKFDTEF</sequence>
<feature type="domain" description="GFO/IDH/MocA-like oxidoreductase" evidence="3">
    <location>
        <begin position="143"/>
        <end position="280"/>
    </location>
</feature>
<dbReference type="InterPro" id="IPR036291">
    <property type="entry name" value="NAD(P)-bd_dom_sf"/>
</dbReference>
<gene>
    <name evidence="4" type="ORF">LKD45_09185</name>
</gene>
<dbReference type="Pfam" id="PF22725">
    <property type="entry name" value="GFO_IDH_MocA_C3"/>
    <property type="match status" value="1"/>
</dbReference>
<dbReference type="SUPFAM" id="SSF55347">
    <property type="entry name" value="Glyceraldehyde-3-phosphate dehydrogenase-like, C-terminal domain"/>
    <property type="match status" value="1"/>
</dbReference>
<evidence type="ECO:0000256" key="1">
    <source>
        <dbReference type="ARBA" id="ARBA00023002"/>
    </source>
</evidence>
<organism evidence="4 5">
    <name type="scientific">Gallintestinimicrobium propionicum</name>
    <dbReference type="NCBI Taxonomy" id="2981770"/>
    <lineage>
        <taxon>Bacteria</taxon>
        <taxon>Bacillati</taxon>
        <taxon>Bacillota</taxon>
        <taxon>Clostridia</taxon>
        <taxon>Lachnospirales</taxon>
        <taxon>Lachnospiraceae</taxon>
        <taxon>Gallintestinimicrobium</taxon>
    </lineage>
</organism>
<keyword evidence="1" id="KW-0560">Oxidoreductase</keyword>
<dbReference type="Proteomes" id="UP001199355">
    <property type="component" value="Unassembled WGS sequence"/>
</dbReference>
<dbReference type="AlphaFoldDB" id="A0AAE3AYI7"/>
<name>A0AAE3AYI7_9FIRM</name>
<evidence type="ECO:0000313" key="5">
    <source>
        <dbReference type="Proteomes" id="UP001199355"/>
    </source>
</evidence>
<dbReference type="Gene3D" id="3.40.50.720">
    <property type="entry name" value="NAD(P)-binding Rossmann-like Domain"/>
    <property type="match status" value="1"/>
</dbReference>
<comment type="caution">
    <text evidence="4">The sequence shown here is derived from an EMBL/GenBank/DDBJ whole genome shotgun (WGS) entry which is preliminary data.</text>
</comment>
<dbReference type="Pfam" id="PF01408">
    <property type="entry name" value="GFO_IDH_MocA"/>
    <property type="match status" value="1"/>
</dbReference>
<accession>A0AAE3AYI7</accession>